<evidence type="ECO:0000256" key="1">
    <source>
        <dbReference type="ARBA" id="ARBA00008875"/>
    </source>
</evidence>
<dbReference type="PANTHER" id="PTHR12631:SF10">
    <property type="entry name" value="BETA-XYLOSIDASE-LIKE PROTEIN-RELATED"/>
    <property type="match status" value="1"/>
</dbReference>
<dbReference type="PROSITE" id="PS01027">
    <property type="entry name" value="GLYCOSYL_HYDROL_F39"/>
    <property type="match status" value="1"/>
</dbReference>
<sequence>MNDESVKHRVVRGLLLCALLLATGAPCAAMPAPAGDTVRIQIDAKARGTPFPHFWERMFGSGRAVLSLRDDYRKDLATVKQATGFGYVRFHGILDDDVGLFQLGGKGQPFYNAAGASGGDERPVYNFSYVDQIYDGLLARGVRPFVELGFMPKDLTSDPKALQDFWYHPNVAPPKDYALWDGMIRAFARHLVARYGIAEVSQWYFEVWNEPNIGFWAGNPKMPTYYTLYDHTARALKSVSPRLRVGGPATAQAAEVADFLKHVHQANVPVDFVSTHVYGDDTADNVFHTRENIPRKDMVCRAVDKVHKEVLASPYPKLPFIMSEFNASYANLPNVTDTVYMGPWLANTIRACAGKVEAMSYWTFSDVFEEGGVVRTPFYGGFGLIAEDNIPKPAFNAFAMLHKLGDVQLPATSDAALVTRRADGTLVLALWNYAPPVGDGASYTAGRPKGAVRHFEIDVSSLPADARARVWRLDETHGNAVAAFDAMGRPDFPSREQIVQLRGAGTLAAPAQVEPHDGKLELDIPPQGLVVMELR</sequence>
<comment type="caution">
    <text evidence="6">The sequence shown here is derived from an EMBL/GenBank/DDBJ whole genome shotgun (WGS) entry which is preliminary data.</text>
</comment>
<keyword evidence="7" id="KW-1185">Reference proteome</keyword>
<evidence type="ECO:0000313" key="7">
    <source>
        <dbReference type="Proteomes" id="UP001620397"/>
    </source>
</evidence>
<comment type="similarity">
    <text evidence="1">Belongs to the glycosyl hydrolase 39 family.</text>
</comment>
<evidence type="ECO:0000256" key="2">
    <source>
        <dbReference type="ARBA" id="ARBA00022801"/>
    </source>
</evidence>
<organism evidence="6 7">
    <name type="scientific">Dyella agri</name>
    <dbReference type="NCBI Taxonomy" id="1926869"/>
    <lineage>
        <taxon>Bacteria</taxon>
        <taxon>Pseudomonadati</taxon>
        <taxon>Pseudomonadota</taxon>
        <taxon>Gammaproteobacteria</taxon>
        <taxon>Lysobacterales</taxon>
        <taxon>Rhodanobacteraceae</taxon>
        <taxon>Dyella</taxon>
    </lineage>
</organism>
<evidence type="ECO:0000256" key="4">
    <source>
        <dbReference type="SAM" id="SignalP"/>
    </source>
</evidence>
<proteinExistence type="inferred from homology"/>
<reference evidence="6 7" key="1">
    <citation type="submission" date="2020-10" db="EMBL/GenBank/DDBJ databases">
        <title>Phylogeny of dyella-like bacteria.</title>
        <authorList>
            <person name="Fu J."/>
        </authorList>
    </citation>
    <scope>NUCLEOTIDE SEQUENCE [LARGE SCALE GENOMIC DNA]</scope>
    <source>
        <strain evidence="6 7">DKC-1</strain>
    </source>
</reference>
<dbReference type="EMBL" id="JADIKL010000003">
    <property type="protein sequence ID" value="MFK2930610.1"/>
    <property type="molecule type" value="Genomic_DNA"/>
</dbReference>
<dbReference type="InterPro" id="IPR051923">
    <property type="entry name" value="Glycosyl_Hydrolase_39"/>
</dbReference>
<dbReference type="PANTHER" id="PTHR12631">
    <property type="entry name" value="ALPHA-L-IDURONIDASE"/>
    <property type="match status" value="1"/>
</dbReference>
<evidence type="ECO:0000256" key="3">
    <source>
        <dbReference type="ARBA" id="ARBA00023295"/>
    </source>
</evidence>
<evidence type="ECO:0000259" key="5">
    <source>
        <dbReference type="Pfam" id="PF01229"/>
    </source>
</evidence>
<keyword evidence="2 6" id="KW-0378">Hydrolase</keyword>
<dbReference type="SUPFAM" id="SSF51011">
    <property type="entry name" value="Glycosyl hydrolase domain"/>
    <property type="match status" value="1"/>
</dbReference>
<dbReference type="RefSeq" id="WP_404537673.1">
    <property type="nucleotide sequence ID" value="NZ_JADIKL010000003.1"/>
</dbReference>
<name>A0ABW8KEQ0_9GAMM</name>
<feature type="signal peptide" evidence="4">
    <location>
        <begin position="1"/>
        <end position="28"/>
    </location>
</feature>
<dbReference type="PRINTS" id="PR00745">
    <property type="entry name" value="GLHYDRLASE39"/>
</dbReference>
<keyword evidence="4" id="KW-0732">Signal</keyword>
<dbReference type="SUPFAM" id="SSF51445">
    <property type="entry name" value="(Trans)glycosidases"/>
    <property type="match status" value="1"/>
</dbReference>
<feature type="chain" id="PRO_5045223697" evidence="4">
    <location>
        <begin position="29"/>
        <end position="535"/>
    </location>
</feature>
<dbReference type="Gene3D" id="2.60.40.1500">
    <property type="entry name" value="Glycosyl hydrolase domain, family 39"/>
    <property type="match status" value="1"/>
</dbReference>
<evidence type="ECO:0000313" key="6">
    <source>
        <dbReference type="EMBL" id="MFK2930610.1"/>
    </source>
</evidence>
<keyword evidence="3" id="KW-0326">Glycosidase</keyword>
<feature type="domain" description="Glycosyl hydrolases family 39 N-terminal catalytic" evidence="5">
    <location>
        <begin position="39"/>
        <end position="505"/>
    </location>
</feature>
<gene>
    <name evidence="6" type="ORF">ISP14_07380</name>
</gene>
<dbReference type="InterPro" id="IPR049166">
    <property type="entry name" value="GH39_cat"/>
</dbReference>
<dbReference type="InterPro" id="IPR049165">
    <property type="entry name" value="GH39_as"/>
</dbReference>
<dbReference type="InterPro" id="IPR017853">
    <property type="entry name" value="GH"/>
</dbReference>
<protein>
    <submittedName>
        <fullName evidence="6">Glycosyl hydrolase family 39</fullName>
    </submittedName>
</protein>
<dbReference type="Proteomes" id="UP001620397">
    <property type="component" value="Unassembled WGS sequence"/>
</dbReference>
<dbReference type="InterPro" id="IPR000514">
    <property type="entry name" value="Glyco_hydro_39"/>
</dbReference>
<dbReference type="Gene3D" id="3.20.20.80">
    <property type="entry name" value="Glycosidases"/>
    <property type="match status" value="1"/>
</dbReference>
<dbReference type="Pfam" id="PF01229">
    <property type="entry name" value="Glyco_hydro_39"/>
    <property type="match status" value="1"/>
</dbReference>
<dbReference type="GO" id="GO:0016787">
    <property type="term" value="F:hydrolase activity"/>
    <property type="evidence" value="ECO:0007669"/>
    <property type="project" value="UniProtKB-KW"/>
</dbReference>
<accession>A0ABW8KEQ0</accession>